<sequence>MTSGRRIATRILRIYWVVLLLIGEIGLYRWHISRCKWPIHEKLAKASPDFVHVAIVADPQIVDHYSYGQSGLLLRTVEFFTDIYIRKSYRFLQTIRNPSAVIFLGDLMDGGREWTDEVWHKEYDRYKNLFVNRSPQRMRTYDMAGNHDIGIGNTVVPHALERFHKYIGPTNQVLNIADHEIILLDTLTLENDNPQVSNSSRQLVQQLSEDRSGDKPRLLFTHVPMSRPDGTYCGFERQSKRNFLPNRRGYQFRDQLFANTTLRLLDAIQPNAVFSGDDHDSCTVEHQIPSSQNMTTEYTIGAFGWASGVPIASYALLTLYPRTSKVNAQFQVRRCFLPHQLGIYEVYIANFAMSLLVVAVLCYQGSHSYHPAALYSQINCGSSDAPECERHLVDFSSPSSESLSSPSLPLPVITPGKWSFSKRGFFAQFLSIMKDIICVVVPTYMLCLSYFYVC</sequence>
<dbReference type="EMBL" id="JANBPG010000313">
    <property type="protein sequence ID" value="KAJ1897646.1"/>
    <property type="molecule type" value="Genomic_DNA"/>
</dbReference>
<organism evidence="1 2">
    <name type="scientific">Kickxella alabastrina</name>
    <dbReference type="NCBI Taxonomy" id="61397"/>
    <lineage>
        <taxon>Eukaryota</taxon>
        <taxon>Fungi</taxon>
        <taxon>Fungi incertae sedis</taxon>
        <taxon>Zoopagomycota</taxon>
        <taxon>Kickxellomycotina</taxon>
        <taxon>Kickxellomycetes</taxon>
        <taxon>Kickxellales</taxon>
        <taxon>Kickxellaceae</taxon>
        <taxon>Kickxella</taxon>
    </lineage>
</organism>
<comment type="caution">
    <text evidence="1">The sequence shown here is derived from an EMBL/GenBank/DDBJ whole genome shotgun (WGS) entry which is preliminary data.</text>
</comment>
<protein>
    <submittedName>
        <fullName evidence="1">Uncharacterized protein</fullName>
    </submittedName>
</protein>
<name>A0ACC1IP36_9FUNG</name>
<keyword evidence="2" id="KW-1185">Reference proteome</keyword>
<gene>
    <name evidence="1" type="ORF">LPJ66_003239</name>
</gene>
<dbReference type="Proteomes" id="UP001150581">
    <property type="component" value="Unassembled WGS sequence"/>
</dbReference>
<proteinExistence type="predicted"/>
<evidence type="ECO:0000313" key="1">
    <source>
        <dbReference type="EMBL" id="KAJ1897646.1"/>
    </source>
</evidence>
<accession>A0ACC1IP36</accession>
<evidence type="ECO:0000313" key="2">
    <source>
        <dbReference type="Proteomes" id="UP001150581"/>
    </source>
</evidence>
<reference evidence="1" key="1">
    <citation type="submission" date="2022-07" db="EMBL/GenBank/DDBJ databases">
        <title>Phylogenomic reconstructions and comparative analyses of Kickxellomycotina fungi.</title>
        <authorList>
            <person name="Reynolds N.K."/>
            <person name="Stajich J.E."/>
            <person name="Barry K."/>
            <person name="Grigoriev I.V."/>
            <person name="Crous P."/>
            <person name="Smith M.E."/>
        </authorList>
    </citation>
    <scope>NUCLEOTIDE SEQUENCE</scope>
    <source>
        <strain evidence="1">Benny 63K</strain>
    </source>
</reference>